<keyword evidence="3 6" id="KW-0479">Metal-binding</keyword>
<keyword evidence="4" id="KW-0249">Electron transport</keyword>
<dbReference type="EMBL" id="RDSM01000003">
    <property type="protein sequence ID" value="RXH54562.1"/>
    <property type="molecule type" value="Genomic_DNA"/>
</dbReference>
<evidence type="ECO:0000259" key="8">
    <source>
        <dbReference type="PROSITE" id="PS51007"/>
    </source>
</evidence>
<evidence type="ECO:0000256" key="4">
    <source>
        <dbReference type="ARBA" id="ARBA00022982"/>
    </source>
</evidence>
<dbReference type="AlphaFoldDB" id="A0A4Q0SVX5"/>
<keyword evidence="2 6" id="KW-0349">Heme</keyword>
<gene>
    <name evidence="9" type="ORF">GRAN_3666</name>
</gene>
<dbReference type="GO" id="GO:0009055">
    <property type="term" value="F:electron transfer activity"/>
    <property type="evidence" value="ECO:0007669"/>
    <property type="project" value="InterPro"/>
</dbReference>
<name>A0A4Q0SVX5_9BACT</name>
<evidence type="ECO:0000256" key="5">
    <source>
        <dbReference type="ARBA" id="ARBA00023004"/>
    </source>
</evidence>
<feature type="domain" description="Cytochrome c" evidence="8">
    <location>
        <begin position="113"/>
        <end position="338"/>
    </location>
</feature>
<reference evidence="10" key="2">
    <citation type="submission" date="2019-02" db="EMBL/GenBank/DDBJ databases">
        <title>Granulicella sibirica sp. nov., a psychrotolerant acidobacterium isolated from an organic soil layer in forested tundra, West Siberia.</title>
        <authorList>
            <person name="Oshkin I.Y."/>
            <person name="Kulichevskaya I.S."/>
            <person name="Rijpstra W.I.C."/>
            <person name="Sinninghe Damste J.S."/>
            <person name="Rakitin A.L."/>
            <person name="Ravin N.V."/>
            <person name="Dedysh S.N."/>
        </authorList>
    </citation>
    <scope>NUCLEOTIDE SEQUENCE [LARGE SCALE GENOMIC DNA]</scope>
    <source>
        <strain evidence="10">AF10</strain>
    </source>
</reference>
<organism evidence="9 10">
    <name type="scientific">Granulicella sibirica</name>
    <dbReference type="NCBI Taxonomy" id="2479048"/>
    <lineage>
        <taxon>Bacteria</taxon>
        <taxon>Pseudomonadati</taxon>
        <taxon>Acidobacteriota</taxon>
        <taxon>Terriglobia</taxon>
        <taxon>Terriglobales</taxon>
        <taxon>Acidobacteriaceae</taxon>
        <taxon>Granulicella</taxon>
    </lineage>
</organism>
<evidence type="ECO:0000256" key="3">
    <source>
        <dbReference type="ARBA" id="ARBA00022723"/>
    </source>
</evidence>
<evidence type="ECO:0000313" key="9">
    <source>
        <dbReference type="EMBL" id="RXH54562.1"/>
    </source>
</evidence>
<dbReference type="Gene3D" id="1.10.760.10">
    <property type="entry name" value="Cytochrome c-like domain"/>
    <property type="match status" value="3"/>
</dbReference>
<dbReference type="InterPro" id="IPR009056">
    <property type="entry name" value="Cyt_c-like_dom"/>
</dbReference>
<evidence type="ECO:0000313" key="10">
    <source>
        <dbReference type="Proteomes" id="UP000289437"/>
    </source>
</evidence>
<dbReference type="PROSITE" id="PS51007">
    <property type="entry name" value="CYTC"/>
    <property type="match status" value="2"/>
</dbReference>
<keyword evidence="10" id="KW-1185">Reference proteome</keyword>
<keyword evidence="5 6" id="KW-0408">Iron</keyword>
<evidence type="ECO:0000256" key="2">
    <source>
        <dbReference type="ARBA" id="ARBA00022617"/>
    </source>
</evidence>
<evidence type="ECO:0000256" key="7">
    <source>
        <dbReference type="SAM" id="MobiDB-lite"/>
    </source>
</evidence>
<keyword evidence="1" id="KW-0813">Transport</keyword>
<dbReference type="InterPro" id="IPR051811">
    <property type="entry name" value="Cytochrome_c550/c551-like"/>
</dbReference>
<evidence type="ECO:0000256" key="1">
    <source>
        <dbReference type="ARBA" id="ARBA00022448"/>
    </source>
</evidence>
<accession>A0A4Q0SVX5</accession>
<dbReference type="Pfam" id="PF00034">
    <property type="entry name" value="Cytochrom_C"/>
    <property type="match status" value="1"/>
</dbReference>
<reference evidence="9 10" key="1">
    <citation type="submission" date="2018-11" db="EMBL/GenBank/DDBJ databases">
        <authorList>
            <person name="Mardanov A.V."/>
            <person name="Ravin N.V."/>
            <person name="Dedysh S.N."/>
        </authorList>
    </citation>
    <scope>NUCLEOTIDE SEQUENCE [LARGE SCALE GENOMIC DNA]</scope>
    <source>
        <strain evidence="9 10">AF10</strain>
    </source>
</reference>
<dbReference type="GO" id="GO:0046872">
    <property type="term" value="F:metal ion binding"/>
    <property type="evidence" value="ECO:0007669"/>
    <property type="project" value="UniProtKB-KW"/>
</dbReference>
<dbReference type="Proteomes" id="UP000289437">
    <property type="component" value="Unassembled WGS sequence"/>
</dbReference>
<dbReference type="GO" id="GO:0020037">
    <property type="term" value="F:heme binding"/>
    <property type="evidence" value="ECO:0007669"/>
    <property type="project" value="InterPro"/>
</dbReference>
<dbReference type="PANTHER" id="PTHR37823">
    <property type="entry name" value="CYTOCHROME C-553-LIKE"/>
    <property type="match status" value="1"/>
</dbReference>
<dbReference type="SUPFAM" id="SSF46626">
    <property type="entry name" value="Cytochrome c"/>
    <property type="match status" value="3"/>
</dbReference>
<dbReference type="InterPro" id="IPR036909">
    <property type="entry name" value="Cyt_c-like_dom_sf"/>
</dbReference>
<dbReference type="Pfam" id="PF13442">
    <property type="entry name" value="Cytochrome_CBB3"/>
    <property type="match status" value="2"/>
</dbReference>
<feature type="domain" description="Cytochrome c" evidence="8">
    <location>
        <begin position="18"/>
        <end position="94"/>
    </location>
</feature>
<evidence type="ECO:0000256" key="6">
    <source>
        <dbReference type="PROSITE-ProRule" id="PRU00433"/>
    </source>
</evidence>
<comment type="caution">
    <text evidence="9">The sequence shown here is derived from an EMBL/GenBank/DDBJ whole genome shotgun (WGS) entry which is preliminary data.</text>
</comment>
<sequence length="338" mass="35907">MYAASSSSTTTQSPGATPVDPAGEKVYLANCAMCHGKQREGLLHAFPTLVGVKKQLSDDQITDRIHHGKGNMPAFPKIEGADLKALLSFLGSDPLPLTGVPATGAQSQIHSDGTPDPGAQLFQGNCAFCHGRDAGGGESGPDLTRSRLVRSDKNGEKINDVVKNGRRDGKMPAFNFSEADLALIDGFLHGQVKKAMSAKPGGRKGVDVEDLQTGNVAAGKAYFNGAGGCAKCHSPTGDLAGIATRYEGLELEMRMLYPRDVVSKVMVTLPSGEKLAGTVAYQDEFVLGMRDAKGSYHSWPVGEIKFAVDSPVDAHAEQFPKYTDDDVHNLMAYIQTLK</sequence>
<protein>
    <submittedName>
        <fullName evidence="9">Putative cytochrome c, associated with quino(Hemo)protein alcohol dehydrogenase</fullName>
    </submittedName>
</protein>
<proteinExistence type="predicted"/>
<feature type="region of interest" description="Disordered" evidence="7">
    <location>
        <begin position="1"/>
        <end position="20"/>
    </location>
</feature>
<feature type="compositionally biased region" description="Low complexity" evidence="7">
    <location>
        <begin position="1"/>
        <end position="13"/>
    </location>
</feature>